<protein>
    <recommendedName>
        <fullName evidence="3">DUF115 domain-containing protein</fullName>
    </recommendedName>
</protein>
<reference evidence="1 2" key="1">
    <citation type="submission" date="2013-02" db="EMBL/GenBank/DDBJ databases">
        <authorList>
            <person name="Harkins D.M."/>
            <person name="Durkin A.S."/>
            <person name="Brinkac L.M."/>
            <person name="Haft D.H."/>
            <person name="Selengut J.D."/>
            <person name="Sanka R."/>
            <person name="DePew J."/>
            <person name="Purushe J."/>
            <person name="Tulsiani S.M."/>
            <person name="Graham G.C."/>
            <person name="Burns M.-A."/>
            <person name="Dohnt M.F."/>
            <person name="Smythe L.D."/>
            <person name="McKay D.B."/>
            <person name="Craig S.B."/>
            <person name="Vinetz J.M."/>
            <person name="Sutton G.G."/>
            <person name="Nierman W.C."/>
            <person name="Fouts D.E."/>
        </authorList>
    </citation>
    <scope>NUCLEOTIDE SEQUENCE [LARGE SCALE GENOMIC DNA]</scope>
    <source>
        <strain evidence="1 2">LT2050</strain>
    </source>
</reference>
<dbReference type="EMBL" id="AFMD02000162">
    <property type="protein sequence ID" value="EMG22938.1"/>
    <property type="molecule type" value="Genomic_DNA"/>
</dbReference>
<name>M3IP38_LEPIT</name>
<organism evidence="1 2">
    <name type="scientific">Leptospira interrogans serovar Copenhageni str. LT2050</name>
    <dbReference type="NCBI Taxonomy" id="1001598"/>
    <lineage>
        <taxon>Bacteria</taxon>
        <taxon>Pseudomonadati</taxon>
        <taxon>Spirochaetota</taxon>
        <taxon>Spirochaetia</taxon>
        <taxon>Leptospirales</taxon>
        <taxon>Leptospiraceae</taxon>
        <taxon>Leptospira</taxon>
    </lineage>
</organism>
<dbReference type="Proteomes" id="UP000011778">
    <property type="component" value="Unassembled WGS sequence"/>
</dbReference>
<accession>M3IP38</accession>
<evidence type="ECO:0008006" key="3">
    <source>
        <dbReference type="Google" id="ProtNLM"/>
    </source>
</evidence>
<proteinExistence type="predicted"/>
<comment type="caution">
    <text evidence="1">The sequence shown here is derived from an EMBL/GenBank/DDBJ whole genome shotgun (WGS) entry which is preliminary data.</text>
</comment>
<gene>
    <name evidence="1" type="ORF">LEP1GSC150_1535</name>
</gene>
<sequence length="159" mass="18517">MTRTKKIPKKKRIRVHLPARYKSKRHFKLKGNPIGFPFHSRFNPIAEGERIAEQIPVPLSDKETVLIFGFGLGYHLESYLQKTNQPVSILVLEPIGILKSIAEKFFDRISKSYENKGHHIQIVFGLDEFLSHPLSFWLSEKQTKSPLFYIPFILENFPI</sequence>
<evidence type="ECO:0000313" key="1">
    <source>
        <dbReference type="EMBL" id="EMG22938.1"/>
    </source>
</evidence>
<evidence type="ECO:0000313" key="2">
    <source>
        <dbReference type="Proteomes" id="UP000011778"/>
    </source>
</evidence>
<dbReference type="AlphaFoldDB" id="M3IP38"/>